<accession>A0A2N5VFJ2</accession>
<organism evidence="4 5">
    <name type="scientific">Puccinia coronata f. sp. avenae</name>
    <dbReference type="NCBI Taxonomy" id="200324"/>
    <lineage>
        <taxon>Eukaryota</taxon>
        <taxon>Fungi</taxon>
        <taxon>Dikarya</taxon>
        <taxon>Basidiomycota</taxon>
        <taxon>Pucciniomycotina</taxon>
        <taxon>Pucciniomycetes</taxon>
        <taxon>Pucciniales</taxon>
        <taxon>Pucciniaceae</taxon>
        <taxon>Puccinia</taxon>
    </lineage>
</organism>
<name>A0A2N5VFJ2_9BASI</name>
<proteinExistence type="predicted"/>
<feature type="signal peptide" evidence="2">
    <location>
        <begin position="1"/>
        <end position="24"/>
    </location>
</feature>
<feature type="region of interest" description="Disordered" evidence="1">
    <location>
        <begin position="197"/>
        <end position="256"/>
    </location>
</feature>
<evidence type="ECO:0000313" key="5">
    <source>
        <dbReference type="Proteomes" id="UP000235392"/>
    </source>
</evidence>
<feature type="compositionally biased region" description="Basic and acidic residues" evidence="1">
    <location>
        <begin position="214"/>
        <end position="230"/>
    </location>
</feature>
<comment type="caution">
    <text evidence="4">The sequence shown here is derived from an EMBL/GenBank/DDBJ whole genome shotgun (WGS) entry which is preliminary data.</text>
</comment>
<dbReference type="EMBL" id="PGCI01000021">
    <property type="protein sequence ID" value="PLW48766.1"/>
    <property type="molecule type" value="Genomic_DNA"/>
</dbReference>
<dbReference type="Proteomes" id="UP000235392">
    <property type="component" value="Unassembled WGS sequence"/>
</dbReference>
<evidence type="ECO:0000313" key="4">
    <source>
        <dbReference type="EMBL" id="PLW48767.1"/>
    </source>
</evidence>
<dbReference type="AlphaFoldDB" id="A0A2N5VFJ2"/>
<sequence>MQGLSAQNSFFQTFLLVAWRVALAHVGPPGPNEDIFGENSKLSLDASLALNPGIVNQKQPAGNQFENREDYLATEAHYAPFDERDHLDCDPIFLSDRKKQKTAQSGYDGSSSNPNLGHDFLSLGISPGTSYLPITTRISQGSQSNQNGLIFDYLHIQHYSRPQDYFQNEVHHENKKSHFIDFFEKKVQENSNSHLEAEIEDEIMNKDPQSIDSLSKDELSQDEGRNHREQMIYSDSLDGLNQSKEFDQGGSGNQDR</sequence>
<reference evidence="4 5" key="1">
    <citation type="submission" date="2017-11" db="EMBL/GenBank/DDBJ databases">
        <title>De novo assembly and phasing of dikaryotic genomes from two isolates of Puccinia coronata f. sp. avenae, the causal agent of oat crown rust.</title>
        <authorList>
            <person name="Miller M.E."/>
            <person name="Zhang Y."/>
            <person name="Omidvar V."/>
            <person name="Sperschneider J."/>
            <person name="Schwessinger B."/>
            <person name="Raley C."/>
            <person name="Palmer J.M."/>
            <person name="Garnica D."/>
            <person name="Upadhyaya N."/>
            <person name="Rathjen J."/>
            <person name="Taylor J.M."/>
            <person name="Park R.F."/>
            <person name="Dodds P.N."/>
            <person name="Hirsch C.D."/>
            <person name="Kianian S.F."/>
            <person name="Figueroa M."/>
        </authorList>
    </citation>
    <scope>NUCLEOTIDE SEQUENCE [LARGE SCALE GENOMIC DNA]</scope>
    <source>
        <strain evidence="4">12SD80</strain>
    </source>
</reference>
<evidence type="ECO:0000256" key="1">
    <source>
        <dbReference type="SAM" id="MobiDB-lite"/>
    </source>
</evidence>
<feature type="chain" id="PRO_5014563743" evidence="2">
    <location>
        <begin position="25"/>
        <end position="256"/>
    </location>
</feature>
<protein>
    <submittedName>
        <fullName evidence="4">Uncharacterized protein</fullName>
    </submittedName>
</protein>
<evidence type="ECO:0000256" key="2">
    <source>
        <dbReference type="SAM" id="SignalP"/>
    </source>
</evidence>
<dbReference type="EMBL" id="PGCI01000021">
    <property type="protein sequence ID" value="PLW48767.1"/>
    <property type="molecule type" value="Genomic_DNA"/>
</dbReference>
<gene>
    <name evidence="4" type="ORF">PCASD_03212</name>
    <name evidence="3" type="ORF">PCASD_03213</name>
</gene>
<keyword evidence="2" id="KW-0732">Signal</keyword>
<evidence type="ECO:0000313" key="3">
    <source>
        <dbReference type="EMBL" id="PLW48766.1"/>
    </source>
</evidence>